<proteinExistence type="inferred from homology"/>
<comment type="subcellular location">
    <subcellularLocation>
        <location evidence="2">Cytoplasm</location>
    </subcellularLocation>
</comment>
<dbReference type="Pfam" id="PF22458">
    <property type="entry name" value="RsmF-B_ferredox"/>
    <property type="match status" value="1"/>
</dbReference>
<dbReference type="GO" id="GO:0009383">
    <property type="term" value="F:rRNA (cytosine-C5-)-methyltransferase activity"/>
    <property type="evidence" value="ECO:0007669"/>
    <property type="project" value="TreeGrafter"/>
</dbReference>
<evidence type="ECO:0000313" key="16">
    <source>
        <dbReference type="EMBL" id="RLV60897.1"/>
    </source>
</evidence>
<evidence type="ECO:0000256" key="3">
    <source>
        <dbReference type="ARBA" id="ARBA00007494"/>
    </source>
</evidence>
<dbReference type="EC" id="2.1.1.176" evidence="4"/>
<organism evidence="16 17">
    <name type="scientific">Parashewanella curva</name>
    <dbReference type="NCBI Taxonomy" id="2338552"/>
    <lineage>
        <taxon>Bacteria</taxon>
        <taxon>Pseudomonadati</taxon>
        <taxon>Pseudomonadota</taxon>
        <taxon>Gammaproteobacteria</taxon>
        <taxon>Alteromonadales</taxon>
        <taxon>Shewanellaceae</taxon>
        <taxon>Parashewanella</taxon>
    </lineage>
</organism>
<dbReference type="Gene3D" id="3.30.70.1170">
    <property type="entry name" value="Sun protein, domain 3"/>
    <property type="match status" value="1"/>
</dbReference>
<dbReference type="GO" id="GO:0070475">
    <property type="term" value="P:rRNA base methylation"/>
    <property type="evidence" value="ECO:0007669"/>
    <property type="project" value="TreeGrafter"/>
</dbReference>
<dbReference type="InterPro" id="IPR035926">
    <property type="entry name" value="NusB-like_sf"/>
</dbReference>
<keyword evidence="9 14" id="KW-0949">S-adenosyl-L-methionine</keyword>
<dbReference type="GO" id="GO:0003723">
    <property type="term" value="F:RNA binding"/>
    <property type="evidence" value="ECO:0007669"/>
    <property type="project" value="UniProtKB-UniRule"/>
</dbReference>
<keyword evidence="10 14" id="KW-0694">RNA-binding</keyword>
<dbReference type="OrthoDB" id="9810297at2"/>
<sequence>MNVRALAAKALYAVLEQGISLSVALPEQQKKLTNGKDKGLLAELCYGVLRVLPQLDKRVSDCLNKPFKNKQRVLHQLLLVGCYQLYFTRIPEHAAISETAEACRQLKFDGLVKVINGVLRNIQRNKAELSTDNTVLEFNTPNWLIKRLQQAYPDTWQRIIEHCHQRPPMWLRNNQISQTREQYLQSLTDAGISASKGNSKDSILLEQATDVMQLPNFVQGAVSVQDAAAQWAAWLLEPKDNELILDACAAPGGKTCHILEQAPRAQVVAVDFDDKRLDRVNENLSRLNLSARTIHGDAANIDEWWHGDKFDRILLDAPCSATGVIRRHPDIKWLRQSKDIEELAKLQAQILDHCWQWLKPGGTLLYATCSILPEENCQQIAAFLARTSDAKLEGLEEQNNPDTIGWQITPGESNMDGFYYARLKKQ</sequence>
<evidence type="ECO:0000256" key="14">
    <source>
        <dbReference type="PROSITE-ProRule" id="PRU01023"/>
    </source>
</evidence>
<evidence type="ECO:0000256" key="8">
    <source>
        <dbReference type="ARBA" id="ARBA00022679"/>
    </source>
</evidence>
<dbReference type="CDD" id="cd02440">
    <property type="entry name" value="AdoMet_MTases"/>
    <property type="match status" value="1"/>
</dbReference>
<comment type="catalytic activity">
    <reaction evidence="13">
        <text>cytidine(967) in 16S rRNA + S-adenosyl-L-methionine = 5-methylcytidine(967) in 16S rRNA + S-adenosyl-L-homocysteine + H(+)</text>
        <dbReference type="Rhea" id="RHEA:42748"/>
        <dbReference type="Rhea" id="RHEA-COMP:10219"/>
        <dbReference type="Rhea" id="RHEA-COMP:10220"/>
        <dbReference type="ChEBI" id="CHEBI:15378"/>
        <dbReference type="ChEBI" id="CHEBI:57856"/>
        <dbReference type="ChEBI" id="CHEBI:59789"/>
        <dbReference type="ChEBI" id="CHEBI:74483"/>
        <dbReference type="ChEBI" id="CHEBI:82748"/>
        <dbReference type="EC" id="2.1.1.176"/>
    </reaction>
</comment>
<dbReference type="PRINTS" id="PR02008">
    <property type="entry name" value="RCMTFAMILY"/>
</dbReference>
<keyword evidence="7 14" id="KW-0489">Methyltransferase</keyword>
<name>A0A3L8PZR0_9GAMM</name>
<dbReference type="SUPFAM" id="SSF48013">
    <property type="entry name" value="NusB-like"/>
    <property type="match status" value="1"/>
</dbReference>
<dbReference type="FunFam" id="3.40.50.150:FF:000022">
    <property type="entry name" value="Ribosomal RNA small subunit methyltransferase B"/>
    <property type="match status" value="1"/>
</dbReference>
<evidence type="ECO:0000256" key="4">
    <source>
        <dbReference type="ARBA" id="ARBA00012140"/>
    </source>
</evidence>
<dbReference type="Gene3D" id="1.10.287.730">
    <property type="entry name" value="Helix hairpin bin"/>
    <property type="match status" value="1"/>
</dbReference>
<dbReference type="NCBIfam" id="NF008149">
    <property type="entry name" value="PRK10901.1"/>
    <property type="match status" value="1"/>
</dbReference>
<keyword evidence="6" id="KW-0698">rRNA processing</keyword>
<dbReference type="Gene3D" id="1.10.940.10">
    <property type="entry name" value="NusB-like"/>
    <property type="match status" value="1"/>
</dbReference>
<dbReference type="NCBIfam" id="NF011494">
    <property type="entry name" value="PRK14902.1"/>
    <property type="match status" value="1"/>
</dbReference>
<reference evidence="16 17" key="1">
    <citation type="submission" date="2018-09" db="EMBL/GenBank/DDBJ databases">
        <title>Phylogeny of the Shewanellaceae, and recommendation for two new genera, Pseudoshewanella and Parashewanella.</title>
        <authorList>
            <person name="Wang G."/>
        </authorList>
    </citation>
    <scope>NUCLEOTIDE SEQUENCE [LARGE SCALE GENOMIC DNA]</scope>
    <source>
        <strain evidence="16 17">C51</strain>
    </source>
</reference>
<dbReference type="InterPro" id="IPR004573">
    <property type="entry name" value="rRNA_ssu_MeTfrase_B"/>
</dbReference>
<protein>
    <recommendedName>
        <fullName evidence="4">16S rRNA (cytosine(967)-C(5))-methyltransferase</fullName>
        <ecNumber evidence="4">2.1.1.176</ecNumber>
    </recommendedName>
    <alternativeName>
        <fullName evidence="11">16S rRNA m5C967 methyltransferase</fullName>
    </alternativeName>
    <alternativeName>
        <fullName evidence="12">rRNA (cytosine-C(5)-)-methyltransferase RsmB</fullName>
    </alternativeName>
</protein>
<dbReference type="Pfam" id="PF01189">
    <property type="entry name" value="Methyltr_RsmB-F"/>
    <property type="match status" value="1"/>
</dbReference>
<dbReference type="GO" id="GO:0005829">
    <property type="term" value="C:cytosol"/>
    <property type="evidence" value="ECO:0007669"/>
    <property type="project" value="TreeGrafter"/>
</dbReference>
<keyword evidence="5" id="KW-0963">Cytoplasm</keyword>
<evidence type="ECO:0000313" key="17">
    <source>
        <dbReference type="Proteomes" id="UP000281474"/>
    </source>
</evidence>
<dbReference type="InterPro" id="IPR023267">
    <property type="entry name" value="RCMT"/>
</dbReference>
<dbReference type="InterPro" id="IPR029063">
    <property type="entry name" value="SAM-dependent_MTases_sf"/>
</dbReference>
<feature type="binding site" evidence="14">
    <location>
        <begin position="248"/>
        <end position="254"/>
    </location>
    <ligand>
        <name>S-adenosyl-L-methionine</name>
        <dbReference type="ChEBI" id="CHEBI:59789"/>
    </ligand>
</feature>
<dbReference type="RefSeq" id="WP_121837801.1">
    <property type="nucleotide sequence ID" value="NZ_ML014759.1"/>
</dbReference>
<dbReference type="PANTHER" id="PTHR22807:SF61">
    <property type="entry name" value="NOL1_NOP2_SUN FAMILY PROTEIN _ ANTITERMINATION NUSB DOMAIN-CONTAINING PROTEIN"/>
    <property type="match status" value="1"/>
</dbReference>
<gene>
    <name evidence="16" type="primary">rsmB</name>
    <name evidence="16" type="ORF">D5018_04455</name>
</gene>
<dbReference type="PROSITE" id="PS51686">
    <property type="entry name" value="SAM_MT_RSMB_NOP"/>
    <property type="match status" value="1"/>
</dbReference>
<evidence type="ECO:0000256" key="10">
    <source>
        <dbReference type="ARBA" id="ARBA00022884"/>
    </source>
</evidence>
<dbReference type="InterPro" id="IPR054728">
    <property type="entry name" value="RsmB-like_ferredoxin"/>
</dbReference>
<evidence type="ECO:0000256" key="12">
    <source>
        <dbReference type="ARBA" id="ARBA00031088"/>
    </source>
</evidence>
<evidence type="ECO:0000256" key="9">
    <source>
        <dbReference type="ARBA" id="ARBA00022691"/>
    </source>
</evidence>
<keyword evidence="17" id="KW-1185">Reference proteome</keyword>
<evidence type="ECO:0000256" key="11">
    <source>
        <dbReference type="ARBA" id="ARBA00030399"/>
    </source>
</evidence>
<dbReference type="SUPFAM" id="SSF53335">
    <property type="entry name" value="S-adenosyl-L-methionine-dependent methyltransferases"/>
    <property type="match status" value="1"/>
</dbReference>
<feature type="binding site" evidence="14">
    <location>
        <position position="316"/>
    </location>
    <ligand>
        <name>S-adenosyl-L-methionine</name>
        <dbReference type="ChEBI" id="CHEBI:59789"/>
    </ligand>
</feature>
<comment type="similarity">
    <text evidence="3 14">Belongs to the class I-like SAM-binding methyltransferase superfamily. RsmB/NOP family.</text>
</comment>
<feature type="binding site" evidence="14">
    <location>
        <position position="271"/>
    </location>
    <ligand>
        <name>S-adenosyl-L-methionine</name>
        <dbReference type="ChEBI" id="CHEBI:59789"/>
    </ligand>
</feature>
<dbReference type="Gene3D" id="3.40.50.150">
    <property type="entry name" value="Vaccinia Virus protein VP39"/>
    <property type="match status" value="1"/>
</dbReference>
<dbReference type="InterPro" id="IPR049560">
    <property type="entry name" value="MeTrfase_RsmB-F_NOP2_cat"/>
</dbReference>
<dbReference type="NCBIfam" id="TIGR00563">
    <property type="entry name" value="rsmB"/>
    <property type="match status" value="1"/>
</dbReference>
<evidence type="ECO:0000256" key="6">
    <source>
        <dbReference type="ARBA" id="ARBA00022552"/>
    </source>
</evidence>
<dbReference type="AlphaFoldDB" id="A0A3L8PZR0"/>
<evidence type="ECO:0000256" key="7">
    <source>
        <dbReference type="ARBA" id="ARBA00022603"/>
    </source>
</evidence>
<accession>A0A3L8PZR0</accession>
<dbReference type="Proteomes" id="UP000281474">
    <property type="component" value="Unassembled WGS sequence"/>
</dbReference>
<dbReference type="PANTHER" id="PTHR22807">
    <property type="entry name" value="NOP2 YEAST -RELATED NOL1/NOP2/FMU SUN DOMAIN-CONTAINING"/>
    <property type="match status" value="1"/>
</dbReference>
<feature type="active site" description="Nucleophile" evidence="14">
    <location>
        <position position="369"/>
    </location>
</feature>
<dbReference type="PROSITE" id="PS01153">
    <property type="entry name" value="NOL1_NOP2_SUN"/>
    <property type="match status" value="1"/>
</dbReference>
<evidence type="ECO:0000256" key="13">
    <source>
        <dbReference type="ARBA" id="ARBA00047283"/>
    </source>
</evidence>
<feature type="domain" description="SAM-dependent MTase RsmB/NOP-type" evidence="15">
    <location>
        <begin position="159"/>
        <end position="426"/>
    </location>
</feature>
<dbReference type="Pfam" id="PF01029">
    <property type="entry name" value="NusB"/>
    <property type="match status" value="1"/>
</dbReference>
<evidence type="ECO:0000256" key="1">
    <source>
        <dbReference type="ARBA" id="ARBA00002724"/>
    </source>
</evidence>
<dbReference type="EMBL" id="QZEI01000010">
    <property type="protein sequence ID" value="RLV60897.1"/>
    <property type="molecule type" value="Genomic_DNA"/>
</dbReference>
<keyword evidence="8 14" id="KW-0808">Transferase</keyword>
<evidence type="ECO:0000259" key="15">
    <source>
        <dbReference type="PROSITE" id="PS51686"/>
    </source>
</evidence>
<comment type="function">
    <text evidence="1">Specifically methylates the cytosine at position 967 (m5C967) of 16S rRNA.</text>
</comment>
<comment type="caution">
    <text evidence="16">The sequence shown here is derived from an EMBL/GenBank/DDBJ whole genome shotgun (WGS) entry which is preliminary data.</text>
</comment>
<dbReference type="InterPro" id="IPR001678">
    <property type="entry name" value="MeTrfase_RsmB-F_NOP2_dom"/>
</dbReference>
<evidence type="ECO:0000256" key="2">
    <source>
        <dbReference type="ARBA" id="ARBA00004496"/>
    </source>
</evidence>
<dbReference type="InterPro" id="IPR006027">
    <property type="entry name" value="NusB_RsmB_TIM44"/>
</dbReference>
<dbReference type="GO" id="GO:0006355">
    <property type="term" value="P:regulation of DNA-templated transcription"/>
    <property type="evidence" value="ECO:0007669"/>
    <property type="project" value="InterPro"/>
</dbReference>
<evidence type="ECO:0000256" key="5">
    <source>
        <dbReference type="ARBA" id="ARBA00022490"/>
    </source>
</evidence>
<feature type="binding site" evidence="14">
    <location>
        <position position="297"/>
    </location>
    <ligand>
        <name>S-adenosyl-L-methionine</name>
        <dbReference type="ChEBI" id="CHEBI:59789"/>
    </ligand>
</feature>
<dbReference type="InterPro" id="IPR018314">
    <property type="entry name" value="RsmB/NOL1/NOP2-like_CS"/>
</dbReference>